<proteinExistence type="predicted"/>
<dbReference type="Proteomes" id="UP001057402">
    <property type="component" value="Chromosome 6"/>
</dbReference>
<reference evidence="2" key="1">
    <citation type="journal article" date="2023" name="Front. Plant Sci.">
        <title>Chromosomal-level genome assembly of Melastoma candidum provides insights into trichome evolution.</title>
        <authorList>
            <person name="Zhong Y."/>
            <person name="Wu W."/>
            <person name="Sun C."/>
            <person name="Zou P."/>
            <person name="Liu Y."/>
            <person name="Dai S."/>
            <person name="Zhou R."/>
        </authorList>
    </citation>
    <scope>NUCLEOTIDE SEQUENCE [LARGE SCALE GENOMIC DNA]</scope>
</reference>
<organism evidence="1 2">
    <name type="scientific">Melastoma candidum</name>
    <dbReference type="NCBI Taxonomy" id="119954"/>
    <lineage>
        <taxon>Eukaryota</taxon>
        <taxon>Viridiplantae</taxon>
        <taxon>Streptophyta</taxon>
        <taxon>Embryophyta</taxon>
        <taxon>Tracheophyta</taxon>
        <taxon>Spermatophyta</taxon>
        <taxon>Magnoliopsida</taxon>
        <taxon>eudicotyledons</taxon>
        <taxon>Gunneridae</taxon>
        <taxon>Pentapetalae</taxon>
        <taxon>rosids</taxon>
        <taxon>malvids</taxon>
        <taxon>Myrtales</taxon>
        <taxon>Melastomataceae</taxon>
        <taxon>Melastomatoideae</taxon>
        <taxon>Melastomateae</taxon>
        <taxon>Melastoma</taxon>
    </lineage>
</organism>
<keyword evidence="2" id="KW-1185">Reference proteome</keyword>
<comment type="caution">
    <text evidence="1">The sequence shown here is derived from an EMBL/GenBank/DDBJ whole genome shotgun (WGS) entry which is preliminary data.</text>
</comment>
<accession>A0ACB9QEL1</accession>
<name>A0ACB9QEL1_9MYRT</name>
<gene>
    <name evidence="1" type="ORF">MLD38_020996</name>
</gene>
<evidence type="ECO:0000313" key="2">
    <source>
        <dbReference type="Proteomes" id="UP001057402"/>
    </source>
</evidence>
<sequence length="214" mass="23507">MEEIKGEMEQKGMDPMAVDEGQWIMKQLFRESGVSPFTPLKGIFIQGPVFISFFMAITNMAEKVPSFKEGGAFWFLDLSTPDPFYALPILRGLTFLITVECNMQEGMEGNPAAGTMKNVSQGLAVLTVPFTMTFPKALFCYWITSNVFSLAYGIVMRKPHVKKFLGIPDMPPPPPASSQQSAFSIFSALKKSISSNENPTSAIAPSTKVAVDRS</sequence>
<evidence type="ECO:0000313" key="1">
    <source>
        <dbReference type="EMBL" id="KAI4364964.1"/>
    </source>
</evidence>
<dbReference type="EMBL" id="CM042885">
    <property type="protein sequence ID" value="KAI4364964.1"/>
    <property type="molecule type" value="Genomic_DNA"/>
</dbReference>
<protein>
    <submittedName>
        <fullName evidence="1">Uncharacterized protein</fullName>
    </submittedName>
</protein>